<comment type="caution">
    <text evidence="1">The sequence shown here is derived from an EMBL/GenBank/DDBJ whole genome shotgun (WGS) entry which is preliminary data.</text>
</comment>
<proteinExistence type="predicted"/>
<dbReference type="Proteomes" id="UP001060215">
    <property type="component" value="Chromosome 8"/>
</dbReference>
<evidence type="ECO:0000313" key="2">
    <source>
        <dbReference type="Proteomes" id="UP001060215"/>
    </source>
</evidence>
<protein>
    <submittedName>
        <fullName evidence="1">Uncharacterized protein</fullName>
    </submittedName>
</protein>
<name>A0ACC0GKJ8_9ERIC</name>
<reference evidence="1 2" key="1">
    <citation type="journal article" date="2022" name="Plant J.">
        <title>Chromosome-level genome of Camellia lanceoleosa provides a valuable resource for understanding genome evolution and self-incompatibility.</title>
        <authorList>
            <person name="Gong W."/>
            <person name="Xiao S."/>
            <person name="Wang L."/>
            <person name="Liao Z."/>
            <person name="Chang Y."/>
            <person name="Mo W."/>
            <person name="Hu G."/>
            <person name="Li W."/>
            <person name="Zhao G."/>
            <person name="Zhu H."/>
            <person name="Hu X."/>
            <person name="Ji K."/>
            <person name="Xiang X."/>
            <person name="Song Q."/>
            <person name="Yuan D."/>
            <person name="Jin S."/>
            <person name="Zhang L."/>
        </authorList>
    </citation>
    <scope>NUCLEOTIDE SEQUENCE [LARGE SCALE GENOMIC DNA]</scope>
    <source>
        <strain evidence="1">SQ_2022a</strain>
    </source>
</reference>
<sequence length="96" mass="10247">MNGSSIHIHPQTTPHSITITIRNVHAPTQRWLSETITLISSNGIESLVTSAVEQVMETMHAPVYSVRETTTLSPSAFSSDSSPPVLLSGDSSSLTS</sequence>
<gene>
    <name evidence="1" type="ORF">LOK49_LG09G01973</name>
</gene>
<dbReference type="EMBL" id="CM045765">
    <property type="protein sequence ID" value="KAI8001600.1"/>
    <property type="molecule type" value="Genomic_DNA"/>
</dbReference>
<organism evidence="1 2">
    <name type="scientific">Camellia lanceoleosa</name>
    <dbReference type="NCBI Taxonomy" id="1840588"/>
    <lineage>
        <taxon>Eukaryota</taxon>
        <taxon>Viridiplantae</taxon>
        <taxon>Streptophyta</taxon>
        <taxon>Embryophyta</taxon>
        <taxon>Tracheophyta</taxon>
        <taxon>Spermatophyta</taxon>
        <taxon>Magnoliopsida</taxon>
        <taxon>eudicotyledons</taxon>
        <taxon>Gunneridae</taxon>
        <taxon>Pentapetalae</taxon>
        <taxon>asterids</taxon>
        <taxon>Ericales</taxon>
        <taxon>Theaceae</taxon>
        <taxon>Camellia</taxon>
    </lineage>
</organism>
<keyword evidence="2" id="KW-1185">Reference proteome</keyword>
<accession>A0ACC0GKJ8</accession>
<evidence type="ECO:0000313" key="1">
    <source>
        <dbReference type="EMBL" id="KAI8001600.1"/>
    </source>
</evidence>